<evidence type="ECO:0000256" key="6">
    <source>
        <dbReference type="ARBA" id="ARBA00035023"/>
    </source>
</evidence>
<dbReference type="PANTHER" id="PTHR31136:SF5">
    <property type="entry name" value="2-OXOADIPATE DIOXYGENASE_DECARBOXYLASE, CHLOROPLASTIC"/>
    <property type="match status" value="1"/>
</dbReference>
<comment type="caution">
    <text evidence="10">The sequence shown here is derived from an EMBL/GenBank/DDBJ whole genome shotgun (WGS) entry which is preliminary data.</text>
</comment>
<dbReference type="CDD" id="cd16350">
    <property type="entry name" value="VOC_like"/>
    <property type="match status" value="1"/>
</dbReference>
<dbReference type="PANTHER" id="PTHR31136">
    <property type="entry name" value="DUF1338 DOMAIN-CONTAINING PROTEIN"/>
    <property type="match status" value="1"/>
</dbReference>
<dbReference type="EC" id="1.13.11.93" evidence="6"/>
<feature type="compositionally biased region" description="Pro residues" evidence="9">
    <location>
        <begin position="34"/>
        <end position="45"/>
    </location>
</feature>
<evidence type="ECO:0000256" key="8">
    <source>
        <dbReference type="SAM" id="Coils"/>
    </source>
</evidence>
<evidence type="ECO:0000256" key="5">
    <source>
        <dbReference type="ARBA" id="ARBA00035013"/>
    </source>
</evidence>
<evidence type="ECO:0000256" key="2">
    <source>
        <dbReference type="ARBA" id="ARBA00022964"/>
    </source>
</evidence>
<feature type="region of interest" description="Disordered" evidence="9">
    <location>
        <begin position="1"/>
        <end position="59"/>
    </location>
</feature>
<keyword evidence="3" id="KW-0560">Oxidoreductase</keyword>
<evidence type="ECO:0000256" key="4">
    <source>
        <dbReference type="ARBA" id="ARBA00023004"/>
    </source>
</evidence>
<dbReference type="AlphaFoldDB" id="A0AAD5DUE0"/>
<evidence type="ECO:0000256" key="7">
    <source>
        <dbReference type="ARBA" id="ARBA00035045"/>
    </source>
</evidence>
<feature type="compositionally biased region" description="Low complexity" evidence="9">
    <location>
        <begin position="46"/>
        <end position="59"/>
    </location>
</feature>
<dbReference type="EMBL" id="JADXDR010000078">
    <property type="protein sequence ID" value="KAI7840584.1"/>
    <property type="molecule type" value="Genomic_DNA"/>
</dbReference>
<protein>
    <recommendedName>
        <fullName evidence="6">2-oxoadipate dioxygenase/decarboxylase</fullName>
        <ecNumber evidence="6">1.13.11.93</ecNumber>
    </recommendedName>
    <alternativeName>
        <fullName evidence="7">2-hydroxyglutarate synthase</fullName>
    </alternativeName>
</protein>
<dbReference type="Proteomes" id="UP001205105">
    <property type="component" value="Unassembled WGS sequence"/>
</dbReference>
<name>A0AAD5DUE0_9CHLO</name>
<feature type="compositionally biased region" description="Low complexity" evidence="9">
    <location>
        <begin position="20"/>
        <end position="33"/>
    </location>
</feature>
<evidence type="ECO:0000256" key="3">
    <source>
        <dbReference type="ARBA" id="ARBA00023002"/>
    </source>
</evidence>
<comment type="cofactor">
    <cofactor evidence="1">
        <name>Fe(2+)</name>
        <dbReference type="ChEBI" id="CHEBI:29033"/>
    </cofactor>
</comment>
<keyword evidence="2" id="KW-0223">Dioxygenase</keyword>
<evidence type="ECO:0000256" key="1">
    <source>
        <dbReference type="ARBA" id="ARBA00001954"/>
    </source>
</evidence>
<organism evidence="10 11">
    <name type="scientific">Chlorella ohadii</name>
    <dbReference type="NCBI Taxonomy" id="2649997"/>
    <lineage>
        <taxon>Eukaryota</taxon>
        <taxon>Viridiplantae</taxon>
        <taxon>Chlorophyta</taxon>
        <taxon>core chlorophytes</taxon>
        <taxon>Trebouxiophyceae</taxon>
        <taxon>Chlorellales</taxon>
        <taxon>Chlorellaceae</taxon>
        <taxon>Chlorella clade</taxon>
        <taxon>Chlorella</taxon>
    </lineage>
</organism>
<comment type="similarity">
    <text evidence="5">Belongs to the 2-oxoadipate dioxygenase/decarboxylase family.</text>
</comment>
<dbReference type="SMART" id="SM01150">
    <property type="entry name" value="DUF1338"/>
    <property type="match status" value="1"/>
</dbReference>
<keyword evidence="8" id="KW-0175">Coiled coil</keyword>
<feature type="coiled-coil region" evidence="8">
    <location>
        <begin position="108"/>
        <end position="164"/>
    </location>
</feature>
<evidence type="ECO:0000256" key="9">
    <source>
        <dbReference type="SAM" id="MobiDB-lite"/>
    </source>
</evidence>
<proteinExistence type="inferred from homology"/>
<keyword evidence="11" id="KW-1185">Reference proteome</keyword>
<dbReference type="Gene3D" id="3.10.180.50">
    <property type="match status" value="1"/>
</dbReference>
<evidence type="ECO:0000313" key="11">
    <source>
        <dbReference type="Proteomes" id="UP001205105"/>
    </source>
</evidence>
<accession>A0AAD5DUE0</accession>
<keyword evidence="4" id="KW-0408">Iron</keyword>
<sequence length="531" mass="57279">MLAAAALRGPPATRTVACASSTDGSSSGGAPRQPTQPPVAPPPPQAGSGSSSEGGVREQPWQLAAYYTKKLERRTDALGNILSSPDTIAQAPGWTPDAQLRLAAETLAPQLQQNAELLLEQVERLQQLLPGMGTTLRRMKPAELVRMAAQLEEIAAQLVALRSRFPSADVAAMVAAHPPLLRMPAAELGRCSGGSCPRVPRGFRARRLQPWHRQQLRQLAGGRAAAAAGSEQEACSSGQPEDSHLFQSILSGILAPYWESTPTAEAVVSSLEQQYPDACLGFDHFAFRTFGVEGLGIASAAQLFTDFGYTRRDAFEFPAKKLRAYWYAPPDPELPRVFISELKVEELSSQAQAVIRKYAGGTDAALLGKYGVMSSLLGVQPWCTPSWEDFQTLAAESEYAAWVLVNGYALNHTTIAVHRLAGHAGGLEALNSLLQEQGFLFNTEGGLTKVSPDGLLLQSSTVADRVSFCFAGGETRLVPGAYIEFAERRVLPQFEHLKPEEVTEQHRRDGFETASADRIFESTTLAAEKVQ</sequence>
<gene>
    <name evidence="10" type="ORF">COHA_005736</name>
</gene>
<dbReference type="GO" id="GO:0051213">
    <property type="term" value="F:dioxygenase activity"/>
    <property type="evidence" value="ECO:0007669"/>
    <property type="project" value="UniProtKB-KW"/>
</dbReference>
<reference evidence="10" key="1">
    <citation type="submission" date="2020-11" db="EMBL/GenBank/DDBJ databases">
        <title>Chlorella ohadii genome sequencing and assembly.</title>
        <authorList>
            <person name="Murik O."/>
            <person name="Treves H."/>
            <person name="Kedem I."/>
            <person name="Shotland Y."/>
            <person name="Kaplan A."/>
        </authorList>
    </citation>
    <scope>NUCLEOTIDE SEQUENCE</scope>
    <source>
        <strain evidence="10">1</strain>
    </source>
</reference>
<dbReference type="InterPro" id="IPR009770">
    <property type="entry name" value="HGLS"/>
</dbReference>
<dbReference type="Pfam" id="PF07063">
    <property type="entry name" value="HGLS"/>
    <property type="match status" value="1"/>
</dbReference>
<evidence type="ECO:0000313" key="10">
    <source>
        <dbReference type="EMBL" id="KAI7840584.1"/>
    </source>
</evidence>